<dbReference type="Proteomes" id="UP000541558">
    <property type="component" value="Unassembled WGS sequence"/>
</dbReference>
<accession>A0A8H5BJR3</accession>
<dbReference type="OrthoDB" id="10052321at2759"/>
<evidence type="ECO:0000313" key="1">
    <source>
        <dbReference type="EMBL" id="KAF5323422.1"/>
    </source>
</evidence>
<reference evidence="1 2" key="1">
    <citation type="journal article" date="2020" name="ISME J.">
        <title>Uncovering the hidden diversity of litter-decomposition mechanisms in mushroom-forming fungi.</title>
        <authorList>
            <person name="Floudas D."/>
            <person name="Bentzer J."/>
            <person name="Ahren D."/>
            <person name="Johansson T."/>
            <person name="Persson P."/>
            <person name="Tunlid A."/>
        </authorList>
    </citation>
    <scope>NUCLEOTIDE SEQUENCE [LARGE SCALE GENOMIC DNA]</scope>
    <source>
        <strain evidence="1 2">CBS 175.51</strain>
    </source>
</reference>
<protein>
    <submittedName>
        <fullName evidence="1">Uncharacterized protein</fullName>
    </submittedName>
</protein>
<dbReference type="AlphaFoldDB" id="A0A8H5BJR3"/>
<organism evidence="1 2">
    <name type="scientific">Ephemerocybe angulata</name>
    <dbReference type="NCBI Taxonomy" id="980116"/>
    <lineage>
        <taxon>Eukaryota</taxon>
        <taxon>Fungi</taxon>
        <taxon>Dikarya</taxon>
        <taxon>Basidiomycota</taxon>
        <taxon>Agaricomycotina</taxon>
        <taxon>Agaricomycetes</taxon>
        <taxon>Agaricomycetidae</taxon>
        <taxon>Agaricales</taxon>
        <taxon>Agaricineae</taxon>
        <taxon>Psathyrellaceae</taxon>
        <taxon>Ephemerocybe</taxon>
    </lineage>
</organism>
<gene>
    <name evidence="1" type="ORF">D9611_005541</name>
</gene>
<dbReference type="GO" id="GO:0003735">
    <property type="term" value="F:structural constituent of ribosome"/>
    <property type="evidence" value="ECO:0007669"/>
    <property type="project" value="TreeGrafter"/>
</dbReference>
<dbReference type="Pfam" id="PF12298">
    <property type="entry name" value="Bot1p"/>
    <property type="match status" value="1"/>
</dbReference>
<dbReference type="PANTHER" id="PTHR28158:SF1">
    <property type="entry name" value="SMALL RIBOSOMAL SUBUNIT PROTEIN MS45"/>
    <property type="match status" value="1"/>
</dbReference>
<comment type="caution">
    <text evidence="1">The sequence shown here is derived from an EMBL/GenBank/DDBJ whole genome shotgun (WGS) entry which is preliminary data.</text>
</comment>
<dbReference type="PANTHER" id="PTHR28158">
    <property type="entry name" value="37S RIBOSOMAL PROTEIN S35, MITOCHONDRIAL"/>
    <property type="match status" value="1"/>
</dbReference>
<proteinExistence type="predicted"/>
<sequence length="161" mass="18532">MFSHQLAPLFRPTLCVARSAARRLPAHRALSSTSRLLSATNITEADIDNDDDSLDFSDSNETETFQQFLDEVAWRYRNAEPQNWLGNTPFPMNPSFRPPPPISDSQREAMYREFMSDPEGNSVRVLSQRYNLSIKRVDAILRLKGMERDWRQVGSICVFFS</sequence>
<dbReference type="GO" id="GO:0032543">
    <property type="term" value="P:mitochondrial translation"/>
    <property type="evidence" value="ECO:0007669"/>
    <property type="project" value="TreeGrafter"/>
</dbReference>
<dbReference type="InterPro" id="IPR021036">
    <property type="entry name" value="Ribosomal_mS45"/>
</dbReference>
<name>A0A8H5BJR3_9AGAR</name>
<dbReference type="GO" id="GO:0005763">
    <property type="term" value="C:mitochondrial small ribosomal subunit"/>
    <property type="evidence" value="ECO:0007669"/>
    <property type="project" value="TreeGrafter"/>
</dbReference>
<keyword evidence="2" id="KW-1185">Reference proteome</keyword>
<evidence type="ECO:0000313" key="2">
    <source>
        <dbReference type="Proteomes" id="UP000541558"/>
    </source>
</evidence>
<dbReference type="EMBL" id="JAACJK010000166">
    <property type="protein sequence ID" value="KAF5323422.1"/>
    <property type="molecule type" value="Genomic_DNA"/>
</dbReference>